<dbReference type="EMBL" id="FSQW01000002">
    <property type="protein sequence ID" value="SIN92602.1"/>
    <property type="molecule type" value="Genomic_DNA"/>
</dbReference>
<organism evidence="3 4">
    <name type="scientific">Parasphingorhabdus marina DSM 22363</name>
    <dbReference type="NCBI Taxonomy" id="1123272"/>
    <lineage>
        <taxon>Bacteria</taxon>
        <taxon>Pseudomonadati</taxon>
        <taxon>Pseudomonadota</taxon>
        <taxon>Alphaproteobacteria</taxon>
        <taxon>Sphingomonadales</taxon>
        <taxon>Sphingomonadaceae</taxon>
        <taxon>Parasphingorhabdus</taxon>
    </lineage>
</organism>
<dbReference type="SUPFAM" id="SSF54637">
    <property type="entry name" value="Thioesterase/thiol ester dehydrase-isomerase"/>
    <property type="match status" value="2"/>
</dbReference>
<evidence type="ECO:0000259" key="1">
    <source>
        <dbReference type="Pfam" id="PF13622"/>
    </source>
</evidence>
<dbReference type="OrthoDB" id="4370297at2"/>
<proteinExistence type="predicted"/>
<dbReference type="Gene3D" id="2.40.160.210">
    <property type="entry name" value="Acyl-CoA thioesterase, double hotdog domain"/>
    <property type="match status" value="1"/>
</dbReference>
<dbReference type="InterPro" id="IPR052389">
    <property type="entry name" value="Sec_Metab_Biosynth-Assoc"/>
</dbReference>
<dbReference type="CDD" id="cd03443">
    <property type="entry name" value="PaaI_thioesterase"/>
    <property type="match status" value="1"/>
</dbReference>
<protein>
    <submittedName>
        <fullName evidence="3">Thioesterase-like superfamily protein</fullName>
    </submittedName>
</protein>
<evidence type="ECO:0000259" key="2">
    <source>
        <dbReference type="Pfam" id="PF20789"/>
    </source>
</evidence>
<feature type="domain" description="Acyl-CoA thioesterase-like N-terminal HotDog" evidence="1">
    <location>
        <begin position="30"/>
        <end position="103"/>
    </location>
</feature>
<dbReference type="RefSeq" id="WP_074205367.1">
    <property type="nucleotide sequence ID" value="NZ_FSQW01000002.1"/>
</dbReference>
<evidence type="ECO:0000313" key="4">
    <source>
        <dbReference type="Proteomes" id="UP000185192"/>
    </source>
</evidence>
<dbReference type="PANTHER" id="PTHR38110">
    <property type="entry name" value="CHROMOSOME 23, WHOLE GENOME SHOTGUN SEQUENCE"/>
    <property type="match status" value="1"/>
</dbReference>
<dbReference type="InterPro" id="IPR042171">
    <property type="entry name" value="Acyl-CoA_hotdog"/>
</dbReference>
<dbReference type="PANTHER" id="PTHR38110:SF1">
    <property type="entry name" value="THIOESTERASE DOMAIN-CONTAINING PROTEIN"/>
    <property type="match status" value="1"/>
</dbReference>
<dbReference type="InterPro" id="IPR049449">
    <property type="entry name" value="TesB_ACOT8-like_N"/>
</dbReference>
<dbReference type="Proteomes" id="UP000185192">
    <property type="component" value="Unassembled WGS sequence"/>
</dbReference>
<dbReference type="Pfam" id="PF20789">
    <property type="entry name" value="4HBT_3C"/>
    <property type="match status" value="1"/>
</dbReference>
<dbReference type="InterPro" id="IPR049450">
    <property type="entry name" value="ACOT8-like_C"/>
</dbReference>
<sequence>MTFQFDRETALVALDDNRYTIEASDFYRNPTGMAFGGWVAGICARAVDMHPERSGPIVSQQTNFLSGVGPGEVEVQTSLLKSGATTQFWRVELYQNGSVTIVADIVSSTRKLTDIDYQKPRPDCRAPEDSIALPSVNPMAPQWVASYDQRIAKGIPFKVNKTPEALVWIREADGRPVDRVSLFSICDTPMPRTFFVTEQFRPGSTVSMATYIYASEEDLADAGSDYMLMRVNGATVRNSCCDSRVELWSAGGVLLATSNQIGFFR</sequence>
<dbReference type="STRING" id="1123272.SAMN02745824_2323"/>
<keyword evidence="4" id="KW-1185">Reference proteome</keyword>
<name>A0A1N6FBI2_9SPHN</name>
<gene>
    <name evidence="3" type="ORF">SAMN02745824_2323</name>
</gene>
<evidence type="ECO:0000313" key="3">
    <source>
        <dbReference type="EMBL" id="SIN92602.1"/>
    </source>
</evidence>
<feature type="domain" description="Acyl-CoA thioesterase-like C-terminal" evidence="2">
    <location>
        <begin position="127"/>
        <end position="263"/>
    </location>
</feature>
<dbReference type="InterPro" id="IPR029069">
    <property type="entry name" value="HotDog_dom_sf"/>
</dbReference>
<dbReference type="Pfam" id="PF13622">
    <property type="entry name" value="4HBT_3"/>
    <property type="match status" value="1"/>
</dbReference>
<reference evidence="4" key="1">
    <citation type="submission" date="2016-11" db="EMBL/GenBank/DDBJ databases">
        <authorList>
            <person name="Varghese N."/>
            <person name="Submissions S."/>
        </authorList>
    </citation>
    <scope>NUCLEOTIDE SEQUENCE [LARGE SCALE GENOMIC DNA]</scope>
    <source>
        <strain evidence="4">DSM 22363</strain>
    </source>
</reference>
<accession>A0A1N6FBI2</accession>
<dbReference type="AlphaFoldDB" id="A0A1N6FBI2"/>